<dbReference type="InterPro" id="IPR000719">
    <property type="entry name" value="Prot_kinase_dom"/>
</dbReference>
<protein>
    <recommendedName>
        <fullName evidence="2">RING-type E3 ubiquitin transferase</fullName>
        <ecNumber evidence="2">2.3.2.27</ecNumber>
    </recommendedName>
</protein>
<dbReference type="CDD" id="cd01989">
    <property type="entry name" value="USP_STK_Ubox_N"/>
    <property type="match status" value="1"/>
</dbReference>
<name>A0A022S1W0_ERYGU</name>
<feature type="region of interest" description="Disordered" evidence="7">
    <location>
        <begin position="782"/>
        <end position="820"/>
    </location>
</feature>
<dbReference type="EC" id="2.3.2.27" evidence="2"/>
<dbReference type="PANTHER" id="PTHR45647">
    <property type="entry name" value="OS02G0152300 PROTEIN"/>
    <property type="match status" value="1"/>
</dbReference>
<feature type="compositionally biased region" description="Polar residues" evidence="7">
    <location>
        <begin position="789"/>
        <end position="801"/>
    </location>
</feature>
<sequence>MEGHSPESSSGGGGMVPTAVAIDRDKNSQHAVRWAIDNLRFRDKKIILVHVCTQQNLHPQDGEARGPTQAEMQQMFLPYRGFCARKGIRTEEVILHDLDIAHALSEYISANSIKTIVLGASSRSAIARAFRNADVPTSVGKYAPDSCSVYAVSKGKAIKIKSASEPVTPIYVPDNPFSPDRIPTNSPKLRRQGSWRSEVSSSEGGFTASRRSLDGIKNAFSPVGNTTPSPPNSVSSNESLHNHMFPWEKNRRVSPESTQFGGSSFDLQDNSRSGDGEFGQAAANSNSKRPQGGKVYALQQSVNFMNLRGRTLESFSQYSSGSSEHSELQSFQSDLSYDLLDQPRISDSSRSSTSSAAELEEELKRMKLELKQITEKYNAACQEAVTAREKVRDIVQWKSEEASKLAESKHAQEAAMAIVDKEKQKCKAAVGIAQKAQRLAELESEKRKRAERKFKKESEEKHKAMDALARSIVRYRMYSIDEIEVSTDYFSSSNMIGEGSYGPVYRATIDHTPVAVKVLRSEISEGLKQFNIEIEVLSRMRHPNMVILLGACPEYGCLVYEYMENGSLEDRLFRKDGTPPLPWSTRFKIAAEIATALNFLHQTRPEPLVHRDLKPANILLDKNYVSKIGDVGLSRLVPPSAADAVTQYRMTAAAGTFCYIDPEYQQTAMLGTKSDVYSLGVVLLQIITAKPPMGLAHLVERAIETGRFADVLDPAVRDWPVDEALAFASLALSCCELRRRDRPDLDTVVLPRLERLRDVGFQVQPEGMFYYMYSKGQSFQECSSSSSQETRNNSETPTGNYSSTITTNTDSSTRDRNETT</sequence>
<dbReference type="AlphaFoldDB" id="A0A022S1W0"/>
<dbReference type="PROSITE" id="PS50011">
    <property type="entry name" value="PROTEIN_KINASE_DOM"/>
    <property type="match status" value="1"/>
</dbReference>
<dbReference type="GO" id="GO:0005524">
    <property type="term" value="F:ATP binding"/>
    <property type="evidence" value="ECO:0007669"/>
    <property type="project" value="UniProtKB-KW"/>
</dbReference>
<feature type="compositionally biased region" description="Polar residues" evidence="7">
    <location>
        <begin position="194"/>
        <end position="204"/>
    </location>
</feature>
<dbReference type="EMBL" id="KI630171">
    <property type="protein sequence ID" value="EYU45873.1"/>
    <property type="molecule type" value="Genomic_DNA"/>
</dbReference>
<reference evidence="9 10" key="1">
    <citation type="journal article" date="2013" name="Proc. Natl. Acad. Sci. U.S.A.">
        <title>Fine-scale variation in meiotic recombination in Mimulus inferred from population shotgun sequencing.</title>
        <authorList>
            <person name="Hellsten U."/>
            <person name="Wright K.M."/>
            <person name="Jenkins J."/>
            <person name="Shu S."/>
            <person name="Yuan Y."/>
            <person name="Wessler S.R."/>
            <person name="Schmutz J."/>
            <person name="Willis J.H."/>
            <person name="Rokhsar D.S."/>
        </authorList>
    </citation>
    <scope>NUCLEOTIDE SEQUENCE [LARGE SCALE GENOMIC DNA]</scope>
    <source>
        <strain evidence="10">cv. DUN x IM62</strain>
    </source>
</reference>
<dbReference type="STRING" id="4155.A0A022S1W0"/>
<feature type="region of interest" description="Disordered" evidence="7">
    <location>
        <begin position="172"/>
        <end position="292"/>
    </location>
</feature>
<dbReference type="Gene3D" id="3.40.50.620">
    <property type="entry name" value="HUPs"/>
    <property type="match status" value="1"/>
</dbReference>
<feature type="domain" description="Protein kinase" evidence="8">
    <location>
        <begin position="490"/>
        <end position="753"/>
    </location>
</feature>
<dbReference type="SMART" id="SM00220">
    <property type="entry name" value="S_TKc"/>
    <property type="match status" value="1"/>
</dbReference>
<dbReference type="PANTHER" id="PTHR45647:SF51">
    <property type="entry name" value="PROTEIN KINASE SUPERFAMILY PROTEIN"/>
    <property type="match status" value="1"/>
</dbReference>
<dbReference type="InterPro" id="IPR014729">
    <property type="entry name" value="Rossmann-like_a/b/a_fold"/>
</dbReference>
<dbReference type="CDD" id="cd14066">
    <property type="entry name" value="STKc_IRAK"/>
    <property type="match status" value="1"/>
</dbReference>
<evidence type="ECO:0000313" key="9">
    <source>
        <dbReference type="EMBL" id="EYU45873.1"/>
    </source>
</evidence>
<gene>
    <name evidence="9" type="ORF">MIMGU_mgv1a001438mg</name>
</gene>
<dbReference type="SUPFAM" id="SSF52402">
    <property type="entry name" value="Adenine nucleotide alpha hydrolases-like"/>
    <property type="match status" value="1"/>
</dbReference>
<dbReference type="Proteomes" id="UP000030748">
    <property type="component" value="Unassembled WGS sequence"/>
</dbReference>
<keyword evidence="4" id="KW-0833">Ubl conjugation pathway</keyword>
<dbReference type="FunFam" id="3.30.200.20:FF:000162">
    <property type="entry name" value="Adenine nucleotide alpha hydrolase-like domain kinase"/>
    <property type="match status" value="1"/>
</dbReference>
<keyword evidence="10" id="KW-1185">Reference proteome</keyword>
<feature type="coiled-coil region" evidence="6">
    <location>
        <begin position="432"/>
        <end position="467"/>
    </location>
</feature>
<dbReference type="Gene3D" id="3.30.200.20">
    <property type="entry name" value="Phosphorylase Kinase, domain 1"/>
    <property type="match status" value="1"/>
</dbReference>
<dbReference type="GO" id="GO:0004672">
    <property type="term" value="F:protein kinase activity"/>
    <property type="evidence" value="ECO:0007669"/>
    <property type="project" value="InterPro"/>
</dbReference>
<keyword evidence="3" id="KW-0547">Nucleotide-binding</keyword>
<comment type="catalytic activity">
    <reaction evidence="1">
        <text>S-ubiquitinyl-[E2 ubiquitin-conjugating enzyme]-L-cysteine + [acceptor protein]-L-lysine = [E2 ubiquitin-conjugating enzyme]-L-cysteine + N(6)-ubiquitinyl-[acceptor protein]-L-lysine.</text>
        <dbReference type="EC" id="2.3.2.27"/>
    </reaction>
</comment>
<dbReference type="GO" id="GO:0061630">
    <property type="term" value="F:ubiquitin protein ligase activity"/>
    <property type="evidence" value="ECO:0007669"/>
    <property type="project" value="UniProtKB-EC"/>
</dbReference>
<dbReference type="InterPro" id="IPR006016">
    <property type="entry name" value="UspA"/>
</dbReference>
<dbReference type="Pfam" id="PF00069">
    <property type="entry name" value="Pkinase"/>
    <property type="match status" value="1"/>
</dbReference>
<dbReference type="InterPro" id="IPR051348">
    <property type="entry name" value="U-box_ubiquitin_ligases"/>
</dbReference>
<keyword evidence="6" id="KW-0175">Coiled coil</keyword>
<evidence type="ECO:0000256" key="5">
    <source>
        <dbReference type="ARBA" id="ARBA00022840"/>
    </source>
</evidence>
<evidence type="ECO:0000256" key="2">
    <source>
        <dbReference type="ARBA" id="ARBA00012483"/>
    </source>
</evidence>
<evidence type="ECO:0000259" key="8">
    <source>
        <dbReference type="PROSITE" id="PS50011"/>
    </source>
</evidence>
<dbReference type="InterPro" id="IPR008271">
    <property type="entry name" value="Ser/Thr_kinase_AS"/>
</dbReference>
<evidence type="ECO:0000256" key="3">
    <source>
        <dbReference type="ARBA" id="ARBA00022741"/>
    </source>
</evidence>
<evidence type="ECO:0000256" key="4">
    <source>
        <dbReference type="ARBA" id="ARBA00022786"/>
    </source>
</evidence>
<dbReference type="SUPFAM" id="SSF56112">
    <property type="entry name" value="Protein kinase-like (PK-like)"/>
    <property type="match status" value="1"/>
</dbReference>
<feature type="compositionally biased region" description="Low complexity" evidence="7">
    <location>
        <begin position="802"/>
        <end position="811"/>
    </location>
</feature>
<feature type="compositionally biased region" description="Polar residues" evidence="7">
    <location>
        <begin position="255"/>
        <end position="273"/>
    </location>
</feature>
<evidence type="ECO:0000256" key="6">
    <source>
        <dbReference type="SAM" id="Coils"/>
    </source>
</evidence>
<organism evidence="9 10">
    <name type="scientific">Erythranthe guttata</name>
    <name type="common">Yellow monkey flower</name>
    <name type="synonym">Mimulus guttatus</name>
    <dbReference type="NCBI Taxonomy" id="4155"/>
    <lineage>
        <taxon>Eukaryota</taxon>
        <taxon>Viridiplantae</taxon>
        <taxon>Streptophyta</taxon>
        <taxon>Embryophyta</taxon>
        <taxon>Tracheophyta</taxon>
        <taxon>Spermatophyta</taxon>
        <taxon>Magnoliopsida</taxon>
        <taxon>eudicotyledons</taxon>
        <taxon>Gunneridae</taxon>
        <taxon>Pentapetalae</taxon>
        <taxon>asterids</taxon>
        <taxon>lamiids</taxon>
        <taxon>Lamiales</taxon>
        <taxon>Phrymaceae</taxon>
        <taxon>Erythranthe</taxon>
    </lineage>
</organism>
<evidence type="ECO:0000256" key="7">
    <source>
        <dbReference type="SAM" id="MobiDB-lite"/>
    </source>
</evidence>
<feature type="coiled-coil region" evidence="6">
    <location>
        <begin position="349"/>
        <end position="390"/>
    </location>
</feature>
<keyword evidence="5" id="KW-0067">ATP-binding</keyword>
<dbReference type="InterPro" id="IPR011009">
    <property type="entry name" value="Kinase-like_dom_sf"/>
</dbReference>
<dbReference type="Gene3D" id="1.10.510.10">
    <property type="entry name" value="Transferase(Phosphotransferase) domain 1"/>
    <property type="match status" value="1"/>
</dbReference>
<evidence type="ECO:0000256" key="1">
    <source>
        <dbReference type="ARBA" id="ARBA00000900"/>
    </source>
</evidence>
<proteinExistence type="predicted"/>
<dbReference type="eggNOG" id="KOG1187">
    <property type="taxonomic scope" value="Eukaryota"/>
</dbReference>
<evidence type="ECO:0000313" key="10">
    <source>
        <dbReference type="Proteomes" id="UP000030748"/>
    </source>
</evidence>
<accession>A0A022S1W0</accession>
<dbReference type="Pfam" id="PF00582">
    <property type="entry name" value="Usp"/>
    <property type="match status" value="1"/>
</dbReference>
<dbReference type="PROSITE" id="PS00108">
    <property type="entry name" value="PROTEIN_KINASE_ST"/>
    <property type="match status" value="1"/>
</dbReference>